<dbReference type="InterPro" id="IPR017853">
    <property type="entry name" value="GH"/>
</dbReference>
<evidence type="ECO:0000259" key="3">
    <source>
        <dbReference type="Pfam" id="PF18310"/>
    </source>
</evidence>
<dbReference type="Pfam" id="PF13204">
    <property type="entry name" value="Apiosidase"/>
    <property type="match status" value="1"/>
</dbReference>
<dbReference type="Proteomes" id="UP000823912">
    <property type="component" value="Unassembled WGS sequence"/>
</dbReference>
<proteinExistence type="predicted"/>
<evidence type="ECO:0000313" key="5">
    <source>
        <dbReference type="Proteomes" id="UP000823912"/>
    </source>
</evidence>
<feature type="domain" description="DUF5605" evidence="3">
    <location>
        <begin position="412"/>
        <end position="478"/>
    </location>
</feature>
<dbReference type="Gene3D" id="2.60.40.3950">
    <property type="match status" value="1"/>
</dbReference>
<reference evidence="4" key="2">
    <citation type="journal article" date="2021" name="PeerJ">
        <title>Extensive microbial diversity within the chicken gut microbiome revealed by metagenomics and culture.</title>
        <authorList>
            <person name="Gilroy R."/>
            <person name="Ravi A."/>
            <person name="Getino M."/>
            <person name="Pursley I."/>
            <person name="Horton D.L."/>
            <person name="Alikhan N.F."/>
            <person name="Baker D."/>
            <person name="Gharbi K."/>
            <person name="Hall N."/>
            <person name="Watson M."/>
            <person name="Adriaenssens E.M."/>
            <person name="Foster-Nyarko E."/>
            <person name="Jarju S."/>
            <person name="Secka A."/>
            <person name="Antonio M."/>
            <person name="Oren A."/>
            <person name="Chaudhuri R.R."/>
            <person name="La Ragione R."/>
            <person name="Hildebrand F."/>
            <person name="Pallen M.J."/>
        </authorList>
    </citation>
    <scope>NUCLEOTIDE SEQUENCE</scope>
    <source>
        <strain evidence="4">ChiSjej5B23-6657</strain>
    </source>
</reference>
<dbReference type="InterPro" id="IPR013783">
    <property type="entry name" value="Ig-like_fold"/>
</dbReference>
<dbReference type="EMBL" id="DVHM01000091">
    <property type="protein sequence ID" value="HIR70739.1"/>
    <property type="molecule type" value="Genomic_DNA"/>
</dbReference>
<dbReference type="PANTHER" id="PTHR37836">
    <property type="entry name" value="LMO1036 PROTEIN"/>
    <property type="match status" value="1"/>
</dbReference>
<dbReference type="Pfam" id="PF16586">
    <property type="entry name" value="DUF5060"/>
    <property type="match status" value="1"/>
</dbReference>
<dbReference type="InterPro" id="IPR032260">
    <property type="entry name" value="DUF5060"/>
</dbReference>
<evidence type="ECO:0000259" key="1">
    <source>
        <dbReference type="Pfam" id="PF13204"/>
    </source>
</evidence>
<dbReference type="AlphaFoldDB" id="A0A9D1E9U7"/>
<dbReference type="Gene3D" id="2.60.40.10">
    <property type="entry name" value="Immunoglobulins"/>
    <property type="match status" value="1"/>
</dbReference>
<gene>
    <name evidence="4" type="ORF">IAA55_05620</name>
</gene>
<sequence length="484" mass="56298">RNCASFRQSEGEKIVVSAFRKRAGVFAVRFLPREEGEWKYEISLFGQNISGSFCCGPAEEGSHGLVQTQEDHFCYEDGAKYLPFGTTCYAWIYQTRELQDETMETLSTSCFNKIRMLIFPKFMPYNQEEPKLFPFARRADGSWDVNRTEDAFWGNLDNRVAGLGRLGVEADLILFHPYDRWGFSEMCREDCLAYLDYMVARYGAYRNVWWSLANEYEMLTTKTMEDWDAFGERLRDTDPYHHLISVHNILIMYPKRDWMSHVSVQSGDVQRVALWRENYGLPVIDDEFGYEGNIEYDWGNLSAFDFVDRCWTVVARGGFPTHGETFHREDEVLWWSKGGKLYGQSEPRMAYLKKLLYELPGYGKGQFSWYQDPNQDKSDAKKEEDQGNAFARLIARTPEENKGGLISMQPMVLAGDGWKLRYFGRTCPWIMRDQLPEGTRWKAELIDVWEMTRKELAEDLSGEIALKLPAKQGMAVLLTREVLQ</sequence>
<reference evidence="4" key="1">
    <citation type="submission" date="2020-10" db="EMBL/GenBank/DDBJ databases">
        <authorList>
            <person name="Gilroy R."/>
        </authorList>
    </citation>
    <scope>NUCLEOTIDE SEQUENCE</scope>
    <source>
        <strain evidence="4">ChiSjej5B23-6657</strain>
    </source>
</reference>
<feature type="non-terminal residue" evidence="4">
    <location>
        <position position="1"/>
    </location>
</feature>
<dbReference type="Pfam" id="PF18310">
    <property type="entry name" value="DUF5605"/>
    <property type="match status" value="1"/>
</dbReference>
<dbReference type="InterPro" id="IPR041239">
    <property type="entry name" value="DUF5605"/>
</dbReference>
<name>A0A9D1E9U7_9FIRM</name>
<dbReference type="SUPFAM" id="SSF51445">
    <property type="entry name" value="(Trans)glycosidases"/>
    <property type="match status" value="1"/>
</dbReference>
<feature type="domain" description="Apiosidase-like catalytic" evidence="1">
    <location>
        <begin position="69"/>
        <end position="327"/>
    </location>
</feature>
<accession>A0A9D1E9U7</accession>
<protein>
    <submittedName>
        <fullName evidence="4">DUF4038 domain-containing protein</fullName>
    </submittedName>
</protein>
<organism evidence="4 5">
    <name type="scientific">Candidatus Pullilachnospira gallistercoris</name>
    <dbReference type="NCBI Taxonomy" id="2840911"/>
    <lineage>
        <taxon>Bacteria</taxon>
        <taxon>Bacillati</taxon>
        <taxon>Bacillota</taxon>
        <taxon>Clostridia</taxon>
        <taxon>Lachnospirales</taxon>
        <taxon>Lachnospiraceae</taxon>
        <taxon>Lachnospiraceae incertae sedis</taxon>
        <taxon>Candidatus Pullilachnospira</taxon>
    </lineage>
</organism>
<evidence type="ECO:0000313" key="4">
    <source>
        <dbReference type="EMBL" id="HIR70739.1"/>
    </source>
</evidence>
<dbReference type="PANTHER" id="PTHR37836:SF2">
    <property type="entry name" value="DUF4038 DOMAIN-CONTAINING PROTEIN"/>
    <property type="match status" value="1"/>
</dbReference>
<dbReference type="InterPro" id="IPR025277">
    <property type="entry name" value="Apiosidase-like_cat_dom"/>
</dbReference>
<evidence type="ECO:0000259" key="2">
    <source>
        <dbReference type="Pfam" id="PF16586"/>
    </source>
</evidence>
<dbReference type="Gene3D" id="3.20.20.80">
    <property type="entry name" value="Glycosidases"/>
    <property type="match status" value="1"/>
</dbReference>
<feature type="domain" description="DUF5060" evidence="2">
    <location>
        <begin position="4"/>
        <end position="43"/>
    </location>
</feature>
<comment type="caution">
    <text evidence="4">The sequence shown here is derived from an EMBL/GenBank/DDBJ whole genome shotgun (WGS) entry which is preliminary data.</text>
</comment>